<dbReference type="EMBL" id="SRLO01000096">
    <property type="protein sequence ID" value="TNN76067.1"/>
    <property type="molecule type" value="Genomic_DNA"/>
</dbReference>
<accession>A0A4Z2IDT9</accession>
<evidence type="ECO:0000256" key="1">
    <source>
        <dbReference type="SAM" id="MobiDB-lite"/>
    </source>
</evidence>
<reference evidence="2 3" key="1">
    <citation type="submission" date="2019-03" db="EMBL/GenBank/DDBJ databases">
        <title>First draft genome of Liparis tanakae, snailfish: a comprehensive survey of snailfish specific genes.</title>
        <authorList>
            <person name="Kim W."/>
            <person name="Song I."/>
            <person name="Jeong J.-H."/>
            <person name="Kim D."/>
            <person name="Kim S."/>
            <person name="Ryu S."/>
            <person name="Song J.Y."/>
            <person name="Lee S.K."/>
        </authorList>
    </citation>
    <scope>NUCLEOTIDE SEQUENCE [LARGE SCALE GENOMIC DNA]</scope>
    <source>
        <tissue evidence="2">Muscle</tissue>
    </source>
</reference>
<comment type="caution">
    <text evidence="2">The sequence shown here is derived from an EMBL/GenBank/DDBJ whole genome shotgun (WGS) entry which is preliminary data.</text>
</comment>
<dbReference type="AlphaFoldDB" id="A0A4Z2IDT9"/>
<name>A0A4Z2IDT9_9TELE</name>
<protein>
    <submittedName>
        <fullName evidence="2">Uncharacterized protein</fullName>
    </submittedName>
</protein>
<sequence>MDGFKGLNRPGWLHVKRVPGGVQSGEGGGRRAAGTTLSDPDLCAAVQYGLRGKPGGASRLLLLAEASQREAEVRRGEGRPSLTL</sequence>
<feature type="region of interest" description="Disordered" evidence="1">
    <location>
        <begin position="15"/>
        <end position="36"/>
    </location>
</feature>
<feature type="compositionally biased region" description="Gly residues" evidence="1">
    <location>
        <begin position="22"/>
        <end position="31"/>
    </location>
</feature>
<organism evidence="2 3">
    <name type="scientific">Liparis tanakae</name>
    <name type="common">Tanaka's snailfish</name>
    <dbReference type="NCBI Taxonomy" id="230148"/>
    <lineage>
        <taxon>Eukaryota</taxon>
        <taxon>Metazoa</taxon>
        <taxon>Chordata</taxon>
        <taxon>Craniata</taxon>
        <taxon>Vertebrata</taxon>
        <taxon>Euteleostomi</taxon>
        <taxon>Actinopterygii</taxon>
        <taxon>Neopterygii</taxon>
        <taxon>Teleostei</taxon>
        <taxon>Neoteleostei</taxon>
        <taxon>Acanthomorphata</taxon>
        <taxon>Eupercaria</taxon>
        <taxon>Perciformes</taxon>
        <taxon>Cottioidei</taxon>
        <taxon>Cottales</taxon>
        <taxon>Liparidae</taxon>
        <taxon>Liparis</taxon>
    </lineage>
</organism>
<evidence type="ECO:0000313" key="2">
    <source>
        <dbReference type="EMBL" id="TNN76067.1"/>
    </source>
</evidence>
<keyword evidence="3" id="KW-1185">Reference proteome</keyword>
<proteinExistence type="predicted"/>
<evidence type="ECO:0000313" key="3">
    <source>
        <dbReference type="Proteomes" id="UP000314294"/>
    </source>
</evidence>
<gene>
    <name evidence="2" type="ORF">EYF80_013598</name>
</gene>
<dbReference type="Proteomes" id="UP000314294">
    <property type="component" value="Unassembled WGS sequence"/>
</dbReference>